<evidence type="ECO:0000313" key="1">
    <source>
        <dbReference type="EMBL" id="DAD75881.1"/>
    </source>
</evidence>
<dbReference type="EMBL" id="BK014792">
    <property type="protein sequence ID" value="DAD75881.1"/>
    <property type="molecule type" value="Genomic_DNA"/>
</dbReference>
<protein>
    <submittedName>
        <fullName evidence="1">Portal protein</fullName>
    </submittedName>
</protein>
<reference evidence="1" key="1">
    <citation type="journal article" date="2021" name="Proc. Natl. Acad. Sci. U.S.A.">
        <title>A Catalog of Tens of Thousands of Viruses from Human Metagenomes Reveals Hidden Associations with Chronic Diseases.</title>
        <authorList>
            <person name="Tisza M.J."/>
            <person name="Buck C.B."/>
        </authorList>
    </citation>
    <scope>NUCLEOTIDE SEQUENCE</scope>
    <source>
        <strain evidence="1">CtLAw30</strain>
    </source>
</reference>
<sequence>MQEMNENLKRGLRSWLNVLPANPYNFSINEMLDFEGHSIRNRIWFRGDSNELEQFYMQNCEHADRYKFWASKCSKGMEMRKVHTGLPGLMVRTLTAVVLPDMDGFEFENPSHENIWKAIEKENKFQRKLESALKETLYIGDGAFKVTIDTNISEYPILEWFPGDRVEFVRQRDRIQEVIFKTPYRSDGKTYTLNERYGYGYIVNELYFDNKIVDIKSFEATQNLTDVTFDNNVILAVPLMIYESAKYDGRGGSIFDGKLDNFDSLDEVWSQWMDALRAGRAKTYIPECLVPHDPSTGAIVSPNAFDDRYFSADGDMREGQKNEVVTVQPAIPHESYLSSYITALDLCLQGVLSPSTLGIDTKKLDNAEAQREKEKTTLYTRNAIVEALQEALPDVVSACINANNFLQNQVAEEVQANVTFGEYANPSFESQVETVAKAKQGGIMSIERCVEELYGDSLDEHCKEEEIARLKEEQGIQSVEEPSLNMELGDFKTHTEKQERAKMKVKVGPRIYKLNRSEYEGLLKIAKEQMPVGVYAVEKKDYAELRYDICESKSELKEVIGTFEASGFKVYANGNK</sequence>
<organism evidence="1">
    <name type="scientific">Siphoviridae sp. ctLAw30</name>
    <dbReference type="NCBI Taxonomy" id="2826249"/>
    <lineage>
        <taxon>Viruses</taxon>
        <taxon>Duplodnaviria</taxon>
        <taxon>Heunggongvirae</taxon>
        <taxon>Uroviricota</taxon>
        <taxon>Caudoviricetes</taxon>
    </lineage>
</organism>
<proteinExistence type="predicted"/>
<name>A0A8S5M0P3_9CAUD</name>
<accession>A0A8S5M0P3</accession>